<dbReference type="OrthoDB" id="345222at2"/>
<dbReference type="InterPro" id="IPR001309">
    <property type="entry name" value="Pept_C14_p20"/>
</dbReference>
<dbReference type="RefSeq" id="WP_087461952.1">
    <property type="nucleotide sequence ID" value="NZ_CP021425.1"/>
</dbReference>
<dbReference type="PROSITE" id="PS50208">
    <property type="entry name" value="CASPASE_P20"/>
    <property type="match status" value="1"/>
</dbReference>
<keyword evidence="4" id="KW-1185">Reference proteome</keyword>
<dbReference type="InterPro" id="IPR029030">
    <property type="entry name" value="Caspase-like_dom_sf"/>
</dbReference>
<protein>
    <submittedName>
        <fullName evidence="3">Asparaginyl peptidase with MORN repeats</fullName>
    </submittedName>
</protein>
<dbReference type="PANTHER" id="PTHR23084">
    <property type="entry name" value="PHOSPHATIDYLINOSITOL-4-PHOSPHATE 5-KINASE RELATED"/>
    <property type="match status" value="1"/>
</dbReference>
<dbReference type="InterPro" id="IPR001096">
    <property type="entry name" value="Peptidase_C13"/>
</dbReference>
<sequence length="585" mass="65289">MSDKKLKLYFKAILVGSISALIVHTIAQRVDPVIVAELVDGGKYSGEMQDHKIHGEGEITWPNGDRLKGQFLHGIANGKGQLTQSDGTTYTGEFKDGEMHGQGKIKFGNGDWYKGTFKNNEMTGQGNWHTADFDYRGSLKSGKFHGQGEAHFASGDRYIGQFREHEFEGIGVYTTADGESYSGEFKDNQFTGQGTHQNTDKTMTYVGSFLNWQYHGTGTLTQINGDQYSGEFQYGALSGKGTIIDASGASYEGDLVDWRYHGEGTYVSADGDQYHGGFSNGRFDGKGSYTLAKPVDGIEQYTGRWQNGELIDASEESLIYNQKHANEALLYIQSNLLETALNQIKANNPELQELYFIGIGGDGRQEVFRREVEYVESLFKQNLTTEGHSVSLINSKRTYDRIPMATNTSVKRTLDKFAATMDRENDILFLYLTSHGSRDHDFFLNQPGMPLPDLSATMLAQHLQSLSIQHKVVVISACYSGGFIPFLDDGKTLVITAAREDRTSFGCDDRNDFTFFGEAYFKEGIAKGLNFTEAFEIAKQQIEQWETEEGLEASHPQIKAPDQLAMRLNKWFAEKTSPVRLVEAR</sequence>
<dbReference type="Pfam" id="PF01650">
    <property type="entry name" value="Peptidase_C13"/>
    <property type="match status" value="1"/>
</dbReference>
<dbReference type="SMART" id="SM00698">
    <property type="entry name" value="MORN"/>
    <property type="match status" value="11"/>
</dbReference>
<dbReference type="PANTHER" id="PTHR23084:SF263">
    <property type="entry name" value="MORN REPEAT-CONTAINING PROTEIN 1"/>
    <property type="match status" value="1"/>
</dbReference>
<dbReference type="EMBL" id="CP021425">
    <property type="protein sequence ID" value="ARU57015.1"/>
    <property type="molecule type" value="Genomic_DNA"/>
</dbReference>
<dbReference type="GO" id="GO:0004197">
    <property type="term" value="F:cysteine-type endopeptidase activity"/>
    <property type="evidence" value="ECO:0007669"/>
    <property type="project" value="InterPro"/>
</dbReference>
<proteinExistence type="predicted"/>
<dbReference type="SUPFAM" id="SSF82185">
    <property type="entry name" value="Histone H3 K4-specific methyltransferase SET7/9 N-terminal domain"/>
    <property type="match status" value="3"/>
</dbReference>
<organism evidence="3 4">
    <name type="scientific">Oleiphilus messinensis</name>
    <dbReference type="NCBI Taxonomy" id="141451"/>
    <lineage>
        <taxon>Bacteria</taxon>
        <taxon>Pseudomonadati</taxon>
        <taxon>Pseudomonadota</taxon>
        <taxon>Gammaproteobacteria</taxon>
        <taxon>Oceanospirillales</taxon>
        <taxon>Oleiphilaceae</taxon>
        <taxon>Oleiphilus</taxon>
    </lineage>
</organism>
<dbReference type="AlphaFoldDB" id="A0A1Y0IC23"/>
<evidence type="ECO:0000313" key="4">
    <source>
        <dbReference type="Proteomes" id="UP000196027"/>
    </source>
</evidence>
<evidence type="ECO:0000259" key="2">
    <source>
        <dbReference type="PROSITE" id="PS50208"/>
    </source>
</evidence>
<keyword evidence="1" id="KW-0677">Repeat</keyword>
<name>A0A1Y0IC23_9GAMM</name>
<accession>A0A1Y0IC23</accession>
<evidence type="ECO:0000256" key="1">
    <source>
        <dbReference type="ARBA" id="ARBA00022737"/>
    </source>
</evidence>
<gene>
    <name evidence="3" type="ORF">OLMES_2971</name>
</gene>
<dbReference type="Proteomes" id="UP000196027">
    <property type="component" value="Chromosome"/>
</dbReference>
<dbReference type="Gene3D" id="2.20.110.10">
    <property type="entry name" value="Histone H3 K4-specific methyltransferase SET7/9 N-terminal domain"/>
    <property type="match status" value="5"/>
</dbReference>
<reference evidence="3 4" key="1">
    <citation type="submission" date="2017-05" db="EMBL/GenBank/DDBJ databases">
        <title>Genomic insights into alkan degradation activity of Oleiphilus messinensis.</title>
        <authorList>
            <person name="Kozyavkin S.A."/>
            <person name="Slesarev A.I."/>
            <person name="Golyshin P.N."/>
            <person name="Korzhenkov A."/>
            <person name="Golyshina O.N."/>
            <person name="Toshchakov S.V."/>
        </authorList>
    </citation>
    <scope>NUCLEOTIDE SEQUENCE [LARGE SCALE GENOMIC DNA]</scope>
    <source>
        <strain evidence="3 4">ME102</strain>
    </source>
</reference>
<dbReference type="KEGG" id="ome:OLMES_2971"/>
<dbReference type="SUPFAM" id="SSF52129">
    <property type="entry name" value="Caspase-like"/>
    <property type="match status" value="1"/>
</dbReference>
<dbReference type="GO" id="GO:0006508">
    <property type="term" value="P:proteolysis"/>
    <property type="evidence" value="ECO:0007669"/>
    <property type="project" value="InterPro"/>
</dbReference>
<dbReference type="InterPro" id="IPR003409">
    <property type="entry name" value="MORN"/>
</dbReference>
<evidence type="ECO:0000313" key="3">
    <source>
        <dbReference type="EMBL" id="ARU57015.1"/>
    </source>
</evidence>
<dbReference type="Gene3D" id="3.40.50.1460">
    <property type="match status" value="1"/>
</dbReference>
<feature type="domain" description="Caspase family p20" evidence="2">
    <location>
        <begin position="406"/>
        <end position="478"/>
    </location>
</feature>
<dbReference type="Pfam" id="PF02493">
    <property type="entry name" value="MORN"/>
    <property type="match status" value="11"/>
</dbReference>